<dbReference type="PANTHER" id="PTHR46663">
    <property type="entry name" value="DIGUANYLATE CYCLASE DGCT-RELATED"/>
    <property type="match status" value="1"/>
</dbReference>
<dbReference type="Pfam" id="PF00672">
    <property type="entry name" value="HAMP"/>
    <property type="match status" value="1"/>
</dbReference>
<evidence type="ECO:0000256" key="2">
    <source>
        <dbReference type="ARBA" id="ARBA00022475"/>
    </source>
</evidence>
<dbReference type="GO" id="GO:0005886">
    <property type="term" value="C:plasma membrane"/>
    <property type="evidence" value="ECO:0007669"/>
    <property type="project" value="UniProtKB-SubCell"/>
</dbReference>
<dbReference type="Gene3D" id="3.30.70.270">
    <property type="match status" value="1"/>
</dbReference>
<dbReference type="InterPro" id="IPR043128">
    <property type="entry name" value="Rev_trsase/Diguanyl_cyclase"/>
</dbReference>
<sequence>MMNFQSLKFRIIALGVTLVVLGIGLRLVFALPFAQDQLRDLAASQQLSIASYIAHDIDHSIVARQTLIGELAGILPPALVRRPDELTAWLKERERLNPLFNGGLLVIHPDGNGTLASYPAATGREDLDFSGREWFQAALKADAPVMSRPQREQAGGDPIIIMAAPVRDASMRVVAVLAGVASLDAPGFLDRLQENQLGATGGFLLISPADKLFVGASDPSMILKPTPPQGVNLLHDRAMAGYRGVGVTVNAEGVEELSAMASVPSTGWFVVARMPTAEAFRPIAALRGFWLKSTLLVLVVTLAILLFMLPRILRPLTEAAQAMREMADGEFELRPLPVRRNDEVGSLALGFNYLVARLREKEAALRASQDRMEFMAHHDALTGLFNRPMLEDRLQQAVARAEHNGTRFALLFCDLDGFKPVNDRYGHNVGDAVLVQVATRFSEGRRQIDTVARLGGDEFVILLADLDDAHLDAVSVARHYLATIGAPYDVGGITFTLSISIGIALPQGPSLSGSQILSQADMAMYQAKRAGKNQFCLFDEETGDCVAEPSSAAQALDVPTRAA</sequence>
<keyword evidence="10" id="KW-1185">Reference proteome</keyword>
<dbReference type="EMBL" id="CP009962">
    <property type="protein sequence ID" value="AIY41637.1"/>
    <property type="molecule type" value="Genomic_DNA"/>
</dbReference>
<dbReference type="GO" id="GO:0007165">
    <property type="term" value="P:signal transduction"/>
    <property type="evidence" value="ECO:0007669"/>
    <property type="project" value="InterPro"/>
</dbReference>
<dbReference type="Proteomes" id="UP000030302">
    <property type="component" value="Chromosome"/>
</dbReference>
<dbReference type="InterPro" id="IPR033479">
    <property type="entry name" value="dCache_1"/>
</dbReference>
<keyword evidence="5 6" id="KW-0472">Membrane</keyword>
<accession>A0A0A1FFL2</accession>
<gene>
    <name evidence="9" type="ORF">LT85_2479</name>
</gene>
<dbReference type="CDD" id="cd06225">
    <property type="entry name" value="HAMP"/>
    <property type="match status" value="1"/>
</dbReference>
<name>A0A0A1FFL2_9BURK</name>
<organism evidence="9 10">
    <name type="scientific">Collimonas arenae</name>
    <dbReference type="NCBI Taxonomy" id="279058"/>
    <lineage>
        <taxon>Bacteria</taxon>
        <taxon>Pseudomonadati</taxon>
        <taxon>Pseudomonadota</taxon>
        <taxon>Betaproteobacteria</taxon>
        <taxon>Burkholderiales</taxon>
        <taxon>Oxalobacteraceae</taxon>
        <taxon>Collimonas</taxon>
    </lineage>
</organism>
<dbReference type="HOGENOM" id="CLU_000445_134_1_4"/>
<dbReference type="SUPFAM" id="SSF55073">
    <property type="entry name" value="Nucleotide cyclase"/>
    <property type="match status" value="1"/>
</dbReference>
<keyword evidence="4 6" id="KW-1133">Transmembrane helix</keyword>
<evidence type="ECO:0000313" key="9">
    <source>
        <dbReference type="EMBL" id="AIY41637.1"/>
    </source>
</evidence>
<dbReference type="Gene3D" id="3.30.450.20">
    <property type="entry name" value="PAS domain"/>
    <property type="match status" value="1"/>
</dbReference>
<proteinExistence type="predicted"/>
<dbReference type="CDD" id="cd01949">
    <property type="entry name" value="GGDEF"/>
    <property type="match status" value="1"/>
</dbReference>
<dbReference type="KEGG" id="care:LT85_2479"/>
<dbReference type="CDD" id="cd18774">
    <property type="entry name" value="PDC2_HK_sensor"/>
    <property type="match status" value="1"/>
</dbReference>
<evidence type="ECO:0000256" key="4">
    <source>
        <dbReference type="ARBA" id="ARBA00022989"/>
    </source>
</evidence>
<dbReference type="InterPro" id="IPR029787">
    <property type="entry name" value="Nucleotide_cyclase"/>
</dbReference>
<feature type="domain" description="HAMP" evidence="7">
    <location>
        <begin position="311"/>
        <end position="363"/>
    </location>
</feature>
<evidence type="ECO:0000256" key="6">
    <source>
        <dbReference type="SAM" id="Phobius"/>
    </source>
</evidence>
<keyword evidence="3 6" id="KW-0812">Transmembrane</keyword>
<evidence type="ECO:0000259" key="7">
    <source>
        <dbReference type="PROSITE" id="PS50885"/>
    </source>
</evidence>
<evidence type="ECO:0000256" key="3">
    <source>
        <dbReference type="ARBA" id="ARBA00022692"/>
    </source>
</evidence>
<dbReference type="Pfam" id="PF00990">
    <property type="entry name" value="GGDEF"/>
    <property type="match status" value="1"/>
</dbReference>
<dbReference type="SMART" id="SM00267">
    <property type="entry name" value="GGDEF"/>
    <property type="match status" value="1"/>
</dbReference>
<dbReference type="NCBIfam" id="TIGR00254">
    <property type="entry name" value="GGDEF"/>
    <property type="match status" value="1"/>
</dbReference>
<dbReference type="InterPro" id="IPR052163">
    <property type="entry name" value="DGC-Regulatory_Protein"/>
</dbReference>
<evidence type="ECO:0000313" key="10">
    <source>
        <dbReference type="Proteomes" id="UP000030302"/>
    </source>
</evidence>
<feature type="transmembrane region" description="Helical" evidence="6">
    <location>
        <begin position="289"/>
        <end position="309"/>
    </location>
</feature>
<dbReference type="Gene3D" id="6.10.340.10">
    <property type="match status" value="1"/>
</dbReference>
<dbReference type="STRING" id="279058.LT85_2479"/>
<dbReference type="CDD" id="cd18773">
    <property type="entry name" value="PDC1_HK_sensor"/>
    <property type="match status" value="1"/>
</dbReference>
<dbReference type="PROSITE" id="PS50887">
    <property type="entry name" value="GGDEF"/>
    <property type="match status" value="1"/>
</dbReference>
<dbReference type="SMART" id="SM00304">
    <property type="entry name" value="HAMP"/>
    <property type="match status" value="1"/>
</dbReference>
<dbReference type="RefSeq" id="WP_216595064.1">
    <property type="nucleotide sequence ID" value="NZ_CP009962.1"/>
</dbReference>
<dbReference type="GO" id="GO:0003824">
    <property type="term" value="F:catalytic activity"/>
    <property type="evidence" value="ECO:0007669"/>
    <property type="project" value="UniProtKB-ARBA"/>
</dbReference>
<comment type="subcellular location">
    <subcellularLocation>
        <location evidence="1">Cell membrane</location>
        <topology evidence="1">Multi-pass membrane protein</topology>
    </subcellularLocation>
</comment>
<evidence type="ECO:0000259" key="8">
    <source>
        <dbReference type="PROSITE" id="PS50887"/>
    </source>
</evidence>
<dbReference type="FunFam" id="3.30.70.270:FF:000001">
    <property type="entry name" value="Diguanylate cyclase domain protein"/>
    <property type="match status" value="1"/>
</dbReference>
<dbReference type="PROSITE" id="PS50885">
    <property type="entry name" value="HAMP"/>
    <property type="match status" value="1"/>
</dbReference>
<keyword evidence="2" id="KW-1003">Cell membrane</keyword>
<feature type="domain" description="GGDEF" evidence="8">
    <location>
        <begin position="406"/>
        <end position="540"/>
    </location>
</feature>
<dbReference type="InterPro" id="IPR000160">
    <property type="entry name" value="GGDEF_dom"/>
</dbReference>
<reference evidence="10" key="1">
    <citation type="journal article" date="2014" name="Soil Biol. Biochem.">
        <title>Structure and function of bacterial communities in ageing soils: Insights from the Mendocino ecological staircase.</title>
        <authorList>
            <person name="Uroz S."/>
            <person name="Tech J.J."/>
            <person name="Sawaya N.A."/>
            <person name="Frey-Klett P."/>
            <person name="Leveau J.H.J."/>
        </authorList>
    </citation>
    <scope>NUCLEOTIDE SEQUENCE [LARGE SCALE GENOMIC DNA]</scope>
    <source>
        <strain evidence="10">Cal35</strain>
    </source>
</reference>
<evidence type="ECO:0000256" key="5">
    <source>
        <dbReference type="ARBA" id="ARBA00023136"/>
    </source>
</evidence>
<evidence type="ECO:0000256" key="1">
    <source>
        <dbReference type="ARBA" id="ARBA00004651"/>
    </source>
</evidence>
<dbReference type="Pfam" id="PF02743">
    <property type="entry name" value="dCache_1"/>
    <property type="match status" value="1"/>
</dbReference>
<dbReference type="SUPFAM" id="SSF158472">
    <property type="entry name" value="HAMP domain-like"/>
    <property type="match status" value="1"/>
</dbReference>
<dbReference type="AlphaFoldDB" id="A0A0A1FFL2"/>
<dbReference type="InterPro" id="IPR003660">
    <property type="entry name" value="HAMP_dom"/>
</dbReference>
<protein>
    <submittedName>
        <fullName evidence="9">Diguanylate cyclase/phosphodiesterase (GGDEF &amp; EAL domains) with PAS/PAC sensor</fullName>
    </submittedName>
</protein>
<dbReference type="PANTHER" id="PTHR46663:SF2">
    <property type="entry name" value="GGDEF DOMAIN-CONTAINING PROTEIN"/>
    <property type="match status" value="1"/>
</dbReference>